<dbReference type="FunFam" id="1.20.1280.290:FF:000004">
    <property type="entry name" value="Sugar transporter SWEET"/>
    <property type="match status" value="1"/>
</dbReference>
<keyword evidence="10 13" id="KW-1133">Transmembrane helix</keyword>
<evidence type="ECO:0000256" key="7">
    <source>
        <dbReference type="ARBA" id="ARBA00022597"/>
    </source>
</evidence>
<evidence type="ECO:0000256" key="12">
    <source>
        <dbReference type="ARBA" id="ARBA00023136"/>
    </source>
</evidence>
<dbReference type="EMBL" id="HBGB01050161">
    <property type="protein sequence ID" value="CAD9074318.1"/>
    <property type="molecule type" value="Transcribed_RNA"/>
</dbReference>
<feature type="transmembrane region" description="Helical" evidence="13">
    <location>
        <begin position="82"/>
        <end position="100"/>
    </location>
</feature>
<evidence type="ECO:0000256" key="10">
    <source>
        <dbReference type="ARBA" id="ARBA00022989"/>
    </source>
</evidence>
<evidence type="ECO:0000256" key="13">
    <source>
        <dbReference type="SAM" id="Phobius"/>
    </source>
</evidence>
<dbReference type="FunFam" id="1.20.1280.290:FF:000007">
    <property type="entry name" value="Bidirectional sugar transporter SWEET7"/>
    <property type="match status" value="1"/>
</dbReference>
<dbReference type="InterPro" id="IPR004316">
    <property type="entry name" value="SWEET_rpt"/>
</dbReference>
<evidence type="ECO:0000256" key="2">
    <source>
        <dbReference type="ARBA" id="ARBA00004653"/>
    </source>
</evidence>
<evidence type="ECO:0000256" key="1">
    <source>
        <dbReference type="ARBA" id="ARBA00004651"/>
    </source>
</evidence>
<reference evidence="14" key="1">
    <citation type="submission" date="2021-01" db="EMBL/GenBank/DDBJ databases">
        <authorList>
            <person name="Corre E."/>
            <person name="Pelletier E."/>
            <person name="Niang G."/>
            <person name="Scheremetjew M."/>
            <person name="Finn R."/>
            <person name="Kale V."/>
            <person name="Holt S."/>
            <person name="Cochrane G."/>
            <person name="Meng A."/>
            <person name="Brown T."/>
            <person name="Cohen L."/>
        </authorList>
    </citation>
    <scope>NUCLEOTIDE SEQUENCE</scope>
    <source>
        <strain evidence="14">CCMP3346</strain>
    </source>
</reference>
<keyword evidence="11" id="KW-0333">Golgi apparatus</keyword>
<comment type="similarity">
    <text evidence="3">Belongs to the SWEET sugar transporter family.</text>
</comment>
<evidence type="ECO:0000256" key="11">
    <source>
        <dbReference type="ARBA" id="ARBA00023034"/>
    </source>
</evidence>
<dbReference type="GO" id="GO:0000139">
    <property type="term" value="C:Golgi membrane"/>
    <property type="evidence" value="ECO:0007669"/>
    <property type="project" value="UniProtKB-SubCell"/>
</dbReference>
<evidence type="ECO:0000256" key="6">
    <source>
        <dbReference type="ARBA" id="ARBA00022475"/>
    </source>
</evidence>
<comment type="subcellular location">
    <subcellularLocation>
        <location evidence="1">Cell membrane</location>
        <topology evidence="1">Multi-pass membrane protein</topology>
    </subcellularLocation>
    <subcellularLocation>
        <location evidence="2">Golgi apparatus membrane</location>
        <topology evidence="2">Multi-pass membrane protein</topology>
    </subcellularLocation>
</comment>
<feature type="transmembrane region" description="Helical" evidence="13">
    <location>
        <begin position="42"/>
        <end position="61"/>
    </location>
</feature>
<evidence type="ECO:0000313" key="14">
    <source>
        <dbReference type="EMBL" id="CAD9074318.1"/>
    </source>
</evidence>
<feature type="transmembrane region" description="Helical" evidence="13">
    <location>
        <begin position="225"/>
        <end position="246"/>
    </location>
</feature>
<evidence type="ECO:0000256" key="8">
    <source>
        <dbReference type="ARBA" id="ARBA00022692"/>
    </source>
</evidence>
<accession>A0A7S1PDK1</accession>
<keyword evidence="8 13" id="KW-0812">Transmembrane</keyword>
<keyword evidence="6" id="KW-1003">Cell membrane</keyword>
<evidence type="ECO:0000256" key="5">
    <source>
        <dbReference type="ARBA" id="ARBA00022448"/>
    </source>
</evidence>
<dbReference type="AlphaFoldDB" id="A0A7S1PDK1"/>
<dbReference type="InterPro" id="IPR047664">
    <property type="entry name" value="SWEET"/>
</dbReference>
<feature type="transmembrane region" description="Helical" evidence="13">
    <location>
        <begin position="198"/>
        <end position="219"/>
    </location>
</feature>
<evidence type="ECO:0000256" key="3">
    <source>
        <dbReference type="ARBA" id="ARBA00007809"/>
    </source>
</evidence>
<dbReference type="PANTHER" id="PTHR10791">
    <property type="entry name" value="RAG1-ACTIVATING PROTEIN 1"/>
    <property type="match status" value="1"/>
</dbReference>
<keyword evidence="12 13" id="KW-0472">Membrane</keyword>
<gene>
    <name evidence="14" type="ORF">VBRA1451_LOCUS29406</name>
</gene>
<evidence type="ECO:0000256" key="9">
    <source>
        <dbReference type="ARBA" id="ARBA00022737"/>
    </source>
</evidence>
<sequence>MVLVALYSSLLVLSPSSLYSWTTSHVWRLMHKGVTWPVFGKAGWVLALNAAAILSGVSMQLSPIPTLMQVHASSSTGALDGLPFVMLALSSGLWFIYGHMSGDLALVWTNIVGVSLGFAYVALFHFYCHNSASLMRLKVYLQAIAVSLLALFALTLACPRQRAVQVVGAVCSVLQSLTYAAPLSTVWEVIASRSTRALPAPLCCMGFASASVWLIYGLAVSDEVLIVPNLLGVVCGAMQLCLLALYREEQYYALK</sequence>
<dbReference type="GO" id="GO:0005886">
    <property type="term" value="C:plasma membrane"/>
    <property type="evidence" value="ECO:0007669"/>
    <property type="project" value="UniProtKB-SubCell"/>
</dbReference>
<feature type="transmembrane region" description="Helical" evidence="13">
    <location>
        <begin position="139"/>
        <end position="157"/>
    </location>
</feature>
<dbReference type="PANTHER" id="PTHR10791:SF30">
    <property type="entry name" value="SUGAR TRANSPORTER SWEET1"/>
    <property type="match status" value="1"/>
</dbReference>
<protein>
    <recommendedName>
        <fullName evidence="4">Sugar transporter SWEET1</fullName>
    </recommendedName>
</protein>
<organism evidence="14">
    <name type="scientific">Vitrella brassicaformis</name>
    <dbReference type="NCBI Taxonomy" id="1169539"/>
    <lineage>
        <taxon>Eukaryota</taxon>
        <taxon>Sar</taxon>
        <taxon>Alveolata</taxon>
        <taxon>Colpodellida</taxon>
        <taxon>Vitrellaceae</taxon>
        <taxon>Vitrella</taxon>
    </lineage>
</organism>
<dbReference type="GO" id="GO:0051119">
    <property type="term" value="F:sugar transmembrane transporter activity"/>
    <property type="evidence" value="ECO:0007669"/>
    <property type="project" value="InterPro"/>
</dbReference>
<evidence type="ECO:0000256" key="4">
    <source>
        <dbReference type="ARBA" id="ARBA00021741"/>
    </source>
</evidence>
<dbReference type="Gene3D" id="1.20.1280.290">
    <property type="match status" value="2"/>
</dbReference>
<name>A0A7S1PDK1_9ALVE</name>
<feature type="transmembrane region" description="Helical" evidence="13">
    <location>
        <begin position="106"/>
        <end position="127"/>
    </location>
</feature>
<keyword evidence="5" id="KW-0813">Transport</keyword>
<keyword evidence="7" id="KW-0762">Sugar transport</keyword>
<proteinExistence type="inferred from homology"/>
<dbReference type="Pfam" id="PF03083">
    <property type="entry name" value="MtN3_slv"/>
    <property type="match status" value="2"/>
</dbReference>
<keyword evidence="9" id="KW-0677">Repeat</keyword>